<dbReference type="EMBL" id="WKKC01000021">
    <property type="protein sequence ID" value="MTE03613.1"/>
    <property type="molecule type" value="Genomic_DNA"/>
</dbReference>
<reference evidence="2 3" key="1">
    <citation type="submission" date="2019-11" db="EMBL/GenBank/DDBJ databases">
        <title>Gastrointestinal microbiota of Peromyscus leucopus.</title>
        <authorList>
            <person name="Milovic A."/>
            <person name="Bassam K."/>
            <person name="Barbour A.G."/>
        </authorList>
    </citation>
    <scope>NUCLEOTIDE SEQUENCE [LARGE SCALE GENOMIC DNA]</scope>
    <source>
        <strain evidence="2 3">LL8</strain>
    </source>
</reference>
<comment type="caution">
    <text evidence="2">The sequence shown here is derived from an EMBL/GenBank/DDBJ whole genome shotgun (WGS) entry which is preliminary data.</text>
</comment>
<evidence type="ECO:0000256" key="1">
    <source>
        <dbReference type="SAM" id="Phobius"/>
    </source>
</evidence>
<feature type="transmembrane region" description="Helical" evidence="1">
    <location>
        <begin position="50"/>
        <end position="71"/>
    </location>
</feature>
<keyword evidence="1" id="KW-0812">Transmembrane</keyword>
<proteinExistence type="predicted"/>
<accession>A0A9X4XAJ5</accession>
<feature type="transmembrane region" description="Helical" evidence="1">
    <location>
        <begin position="83"/>
        <end position="102"/>
    </location>
</feature>
<evidence type="ECO:0000313" key="3">
    <source>
        <dbReference type="Proteomes" id="UP000488295"/>
    </source>
</evidence>
<name>A0A9X4XAJ5_LACJH</name>
<evidence type="ECO:0008006" key="4">
    <source>
        <dbReference type="Google" id="ProtNLM"/>
    </source>
</evidence>
<sequence length="296" mass="32956">MDNNNHYSQISQYAGNRTNLRSKPMGQIHRIGGISKVLNGNLGDFLVSTWGNAFLAVGILGVGGILIFFIIRNASFEIFAQNILPMLLMILGLLFLALNAVLTNPVQGSQIIVSAKFLRNKLRQVHKAGEREMFAPFRFLPGDESQSIVQQQYKNKNYYMAVYNVRGTVSPVTFDEDLEIAGMADSNLLKNSGRDTLIDTVVSVDKTTVRKRMLPINATPDMVAKRNMQYEITHGLPNNQQIKSTVIVVAPSVELLRERSGQFEAACQRGLVIGYQRLTGKVCKKRFKTIFGEGTI</sequence>
<organism evidence="2 3">
    <name type="scientific">Lactobacillus johnsonii</name>
    <dbReference type="NCBI Taxonomy" id="33959"/>
    <lineage>
        <taxon>Bacteria</taxon>
        <taxon>Bacillati</taxon>
        <taxon>Bacillota</taxon>
        <taxon>Bacilli</taxon>
        <taxon>Lactobacillales</taxon>
        <taxon>Lactobacillaceae</taxon>
        <taxon>Lactobacillus</taxon>
    </lineage>
</organism>
<dbReference type="RefSeq" id="WP_155692785.1">
    <property type="nucleotide sequence ID" value="NZ_WKKC01000021.1"/>
</dbReference>
<protein>
    <recommendedName>
        <fullName evidence="4">DUF3137 domain-containing protein</fullName>
    </recommendedName>
</protein>
<keyword evidence="1" id="KW-0472">Membrane</keyword>
<evidence type="ECO:0000313" key="2">
    <source>
        <dbReference type="EMBL" id="MTE03613.1"/>
    </source>
</evidence>
<gene>
    <name evidence="2" type="ORF">GJU95_07510</name>
</gene>
<dbReference type="Proteomes" id="UP000488295">
    <property type="component" value="Unassembled WGS sequence"/>
</dbReference>
<keyword evidence="1" id="KW-1133">Transmembrane helix</keyword>
<dbReference type="AlphaFoldDB" id="A0A9X4XAJ5"/>